<reference evidence="2 3" key="1">
    <citation type="submission" date="2018-02" db="EMBL/GenBank/DDBJ databases">
        <title>Genome sequence of the basidiomycete white-rot fungus Phlebia centrifuga.</title>
        <authorList>
            <person name="Granchi Z."/>
            <person name="Peng M."/>
            <person name="de Vries R.P."/>
            <person name="Hilden K."/>
            <person name="Makela M.R."/>
            <person name="Grigoriev I."/>
            <person name="Riley R."/>
        </authorList>
    </citation>
    <scope>NUCLEOTIDE SEQUENCE [LARGE SCALE GENOMIC DNA]</scope>
    <source>
        <strain evidence="2 3">FBCC195</strain>
    </source>
</reference>
<dbReference type="SUPFAM" id="SSF53474">
    <property type="entry name" value="alpha/beta-Hydrolases"/>
    <property type="match status" value="1"/>
</dbReference>
<dbReference type="InterPro" id="IPR029058">
    <property type="entry name" value="AB_hydrolase_fold"/>
</dbReference>
<keyword evidence="3" id="KW-1185">Reference proteome</keyword>
<accession>A0A2R6NGR4</accession>
<gene>
    <name evidence="2" type="ORF">PHLCEN_2v12565</name>
</gene>
<organism evidence="2 3">
    <name type="scientific">Hermanssonia centrifuga</name>
    <dbReference type="NCBI Taxonomy" id="98765"/>
    <lineage>
        <taxon>Eukaryota</taxon>
        <taxon>Fungi</taxon>
        <taxon>Dikarya</taxon>
        <taxon>Basidiomycota</taxon>
        <taxon>Agaricomycotina</taxon>
        <taxon>Agaricomycetes</taxon>
        <taxon>Polyporales</taxon>
        <taxon>Meruliaceae</taxon>
        <taxon>Hermanssonia</taxon>
    </lineage>
</organism>
<feature type="domain" description="Peptidase S33 tripeptidyl aminopeptidase-like C-terminal" evidence="1">
    <location>
        <begin position="207"/>
        <end position="273"/>
    </location>
</feature>
<proteinExistence type="predicted"/>
<dbReference type="OrthoDB" id="425534at2759"/>
<dbReference type="InterPro" id="IPR013595">
    <property type="entry name" value="Pept_S33_TAP-like_C"/>
</dbReference>
<dbReference type="Pfam" id="PF08386">
    <property type="entry name" value="Abhydrolase_4"/>
    <property type="match status" value="1"/>
</dbReference>
<evidence type="ECO:0000313" key="3">
    <source>
        <dbReference type="Proteomes" id="UP000186601"/>
    </source>
</evidence>
<dbReference type="AlphaFoldDB" id="A0A2R6NGR4"/>
<sequence length="323" mass="35451">MAMSSNYWGGSYGSILGQYLVNMLPNRVGRVVIDGIADAVAWSNKPSHEWYRQWLSSTNDAYDIFLARCSEVGPKLCALAKAQGEDPSNIKSRIENLFDSLYYEPLPVANSLNPGVLTSGRARVYLLAALQRPISWQQAASNIARAMAGDGSGMILQQAPGRDLARSAVSCNDNEPFTPPTHEAIIDETLDVFEDVSRLVFATITTEPDAGCQYWPVTPPERFEGPWNHTLRNPMLVISNTADPVTPISSGKLVQELLGDSARLLVQDSPGHVVGEALARARKGEPYEHIVEGAKRVQDLFGDDGASKYLQQYLQDSGEKKWL</sequence>
<evidence type="ECO:0000313" key="2">
    <source>
        <dbReference type="EMBL" id="PSR71556.1"/>
    </source>
</evidence>
<comment type="caution">
    <text evidence="2">The sequence shown here is derived from an EMBL/GenBank/DDBJ whole genome shotgun (WGS) entry which is preliminary data.</text>
</comment>
<evidence type="ECO:0000259" key="1">
    <source>
        <dbReference type="Pfam" id="PF08386"/>
    </source>
</evidence>
<dbReference type="Proteomes" id="UP000186601">
    <property type="component" value="Unassembled WGS sequence"/>
</dbReference>
<protein>
    <recommendedName>
        <fullName evidence="1">Peptidase S33 tripeptidyl aminopeptidase-like C-terminal domain-containing protein</fullName>
    </recommendedName>
</protein>
<dbReference type="EMBL" id="MLYV02001271">
    <property type="protein sequence ID" value="PSR71556.1"/>
    <property type="molecule type" value="Genomic_DNA"/>
</dbReference>
<name>A0A2R6NGR4_9APHY</name>
<dbReference type="STRING" id="98765.A0A2R6NGR4"/>
<dbReference type="Gene3D" id="3.40.50.1820">
    <property type="entry name" value="alpha/beta hydrolase"/>
    <property type="match status" value="1"/>
</dbReference>